<comment type="caution">
    <text evidence="1">The sequence shown here is derived from an EMBL/GenBank/DDBJ whole genome shotgun (WGS) entry which is preliminary data.</text>
</comment>
<accession>A0A0F9K4F7</accession>
<sequence length="44" mass="4818">MTVSEIIEDLERHVMKFGGEAVTENVSTRQILAALKMLLAEADG</sequence>
<evidence type="ECO:0000313" key="1">
    <source>
        <dbReference type="EMBL" id="KKM06148.1"/>
    </source>
</evidence>
<name>A0A0F9K4F7_9ZZZZ</name>
<organism evidence="1">
    <name type="scientific">marine sediment metagenome</name>
    <dbReference type="NCBI Taxonomy" id="412755"/>
    <lineage>
        <taxon>unclassified sequences</taxon>
        <taxon>metagenomes</taxon>
        <taxon>ecological metagenomes</taxon>
    </lineage>
</organism>
<gene>
    <name evidence="1" type="ORF">LCGC14_1746840</name>
</gene>
<proteinExistence type="predicted"/>
<reference evidence="1" key="1">
    <citation type="journal article" date="2015" name="Nature">
        <title>Complex archaea that bridge the gap between prokaryotes and eukaryotes.</title>
        <authorList>
            <person name="Spang A."/>
            <person name="Saw J.H."/>
            <person name="Jorgensen S.L."/>
            <person name="Zaremba-Niedzwiedzka K."/>
            <person name="Martijn J."/>
            <person name="Lind A.E."/>
            <person name="van Eijk R."/>
            <person name="Schleper C."/>
            <person name="Guy L."/>
            <person name="Ettema T.J."/>
        </authorList>
    </citation>
    <scope>NUCLEOTIDE SEQUENCE</scope>
</reference>
<dbReference type="AlphaFoldDB" id="A0A0F9K4F7"/>
<dbReference type="EMBL" id="LAZR01016065">
    <property type="protein sequence ID" value="KKM06148.1"/>
    <property type="molecule type" value="Genomic_DNA"/>
</dbReference>
<protein>
    <submittedName>
        <fullName evidence="1">Uncharacterized protein</fullName>
    </submittedName>
</protein>